<dbReference type="Proteomes" id="UP000070096">
    <property type="component" value="Unassembled WGS sequence"/>
</dbReference>
<reference evidence="2 3" key="1">
    <citation type="submission" date="2016-01" db="EMBL/GenBank/DDBJ databases">
        <title>Highly variable Streptococcus oralis are common among viridans streptococci isolated from primates.</title>
        <authorList>
            <person name="Denapaite D."/>
            <person name="Rieger M."/>
            <person name="Koendgen S."/>
            <person name="Brueckner R."/>
            <person name="Ochigava I."/>
            <person name="Kappeler P."/>
            <person name="Maetz-Rensing K."/>
            <person name="Leendertz F."/>
            <person name="Hakenbeck R."/>
        </authorList>
    </citation>
    <scope>NUCLEOTIDE SEQUENCE [LARGE SCALE GENOMIC DNA]</scope>
    <source>
        <strain evidence="2 3">DD07</strain>
    </source>
</reference>
<keyword evidence="1" id="KW-0812">Transmembrane</keyword>
<accession>A0A139NGC8</accession>
<dbReference type="AlphaFoldDB" id="A0A139NGC8"/>
<dbReference type="EMBL" id="LQRC01000015">
    <property type="protein sequence ID" value="KXT74864.1"/>
    <property type="molecule type" value="Genomic_DNA"/>
</dbReference>
<organism evidence="2 3">
    <name type="scientific">Streptococcus gordonii</name>
    <dbReference type="NCBI Taxonomy" id="1302"/>
    <lineage>
        <taxon>Bacteria</taxon>
        <taxon>Bacillati</taxon>
        <taxon>Bacillota</taxon>
        <taxon>Bacilli</taxon>
        <taxon>Lactobacillales</taxon>
        <taxon>Streptococcaceae</taxon>
        <taxon>Streptococcus</taxon>
    </lineage>
</organism>
<dbReference type="PATRIC" id="fig|1302.21.peg.109"/>
<sequence>MSLALLSFIVLSLFMIHEFDEIILVKPWIKQNHDHLAYQKEMFIAGKSSYPSTESLALMIAEEFILAFLLLLVAILCRFSELALAIAICHTLHLLGHISQVIKFRSLVPGGLTAVLTFPILLVILAVYLSQNSVSWVLLILLSILVMLALLGNLLFLHKQAPTIHAWIYRISKRN</sequence>
<comment type="caution">
    <text evidence="2">The sequence shown here is derived from an EMBL/GenBank/DDBJ whole genome shotgun (WGS) entry which is preliminary data.</text>
</comment>
<evidence type="ECO:0000313" key="3">
    <source>
        <dbReference type="Proteomes" id="UP000070096"/>
    </source>
</evidence>
<feature type="transmembrane region" description="Helical" evidence="1">
    <location>
        <begin position="135"/>
        <end position="157"/>
    </location>
</feature>
<gene>
    <name evidence="2" type="ORF">SGODD07_00098</name>
</gene>
<feature type="transmembrane region" description="Helical" evidence="1">
    <location>
        <begin position="64"/>
        <end position="95"/>
    </location>
</feature>
<proteinExistence type="predicted"/>
<protein>
    <recommendedName>
        <fullName evidence="4">HXXEE domain-containing protein</fullName>
    </recommendedName>
</protein>
<evidence type="ECO:0000256" key="1">
    <source>
        <dbReference type="SAM" id="Phobius"/>
    </source>
</evidence>
<feature type="transmembrane region" description="Helical" evidence="1">
    <location>
        <begin position="107"/>
        <end position="129"/>
    </location>
</feature>
<dbReference type="InterPro" id="IPR025671">
    <property type="entry name" value="HXXEE"/>
</dbReference>
<keyword evidence="1" id="KW-0472">Membrane</keyword>
<evidence type="ECO:0000313" key="2">
    <source>
        <dbReference type="EMBL" id="KXT74864.1"/>
    </source>
</evidence>
<keyword evidence="1" id="KW-1133">Transmembrane helix</keyword>
<evidence type="ECO:0008006" key="4">
    <source>
        <dbReference type="Google" id="ProtNLM"/>
    </source>
</evidence>
<name>A0A139NGC8_STRGN</name>
<dbReference type="Pfam" id="PF13787">
    <property type="entry name" value="HXXEE"/>
    <property type="match status" value="1"/>
</dbReference>